<accession>A0ACB8UB33</accession>
<reference evidence="1" key="1">
    <citation type="journal article" date="2021" name="Environ. Microbiol.">
        <title>Gene family expansions and transcriptome signatures uncover fungal adaptations to wood decay.</title>
        <authorList>
            <person name="Hage H."/>
            <person name="Miyauchi S."/>
            <person name="Viragh M."/>
            <person name="Drula E."/>
            <person name="Min B."/>
            <person name="Chaduli D."/>
            <person name="Navarro D."/>
            <person name="Favel A."/>
            <person name="Norest M."/>
            <person name="Lesage-Meessen L."/>
            <person name="Balint B."/>
            <person name="Merenyi Z."/>
            <person name="de Eugenio L."/>
            <person name="Morin E."/>
            <person name="Martinez A.T."/>
            <person name="Baldrian P."/>
            <person name="Stursova M."/>
            <person name="Martinez M.J."/>
            <person name="Novotny C."/>
            <person name="Magnuson J.K."/>
            <person name="Spatafora J.W."/>
            <person name="Maurice S."/>
            <person name="Pangilinan J."/>
            <person name="Andreopoulos W."/>
            <person name="LaButti K."/>
            <person name="Hundley H."/>
            <person name="Na H."/>
            <person name="Kuo A."/>
            <person name="Barry K."/>
            <person name="Lipzen A."/>
            <person name="Henrissat B."/>
            <person name="Riley R."/>
            <person name="Ahrendt S."/>
            <person name="Nagy L.G."/>
            <person name="Grigoriev I.V."/>
            <person name="Martin F."/>
            <person name="Rosso M.N."/>
        </authorList>
    </citation>
    <scope>NUCLEOTIDE SEQUENCE</scope>
    <source>
        <strain evidence="1">CBS 384.51</strain>
    </source>
</reference>
<organism evidence="1 2">
    <name type="scientific">Irpex rosettiformis</name>
    <dbReference type="NCBI Taxonomy" id="378272"/>
    <lineage>
        <taxon>Eukaryota</taxon>
        <taxon>Fungi</taxon>
        <taxon>Dikarya</taxon>
        <taxon>Basidiomycota</taxon>
        <taxon>Agaricomycotina</taxon>
        <taxon>Agaricomycetes</taxon>
        <taxon>Polyporales</taxon>
        <taxon>Irpicaceae</taxon>
        <taxon>Irpex</taxon>
    </lineage>
</organism>
<protein>
    <submittedName>
        <fullName evidence="1">Uncharacterized protein</fullName>
    </submittedName>
</protein>
<name>A0ACB8UB33_9APHY</name>
<gene>
    <name evidence="1" type="ORF">BDY19DRAFT_628318</name>
</gene>
<keyword evidence="2" id="KW-1185">Reference proteome</keyword>
<proteinExistence type="predicted"/>
<sequence length="286" mass="30622">MAKKRKDTAPSATLLDFFGRPERVVTVKKPRLSPITPSGTARKHAFAPEDIIVIDDSDDERGPSGTREHVQRENLASGSKAQTDSAVICPATIVSARSVDSGDITVIGDSGDESLVSTSRIPLDNSAPRPQDATLDAGGSVNDPDALPDRRPDQSLEQPTLPHVNSTVCEKSEHMGFGQPVLLMDSEEQRSAPSSEPTAMLGEVSCPSPQAGQEPISTIEPRVEAPDYEWHTGDDEMAVVSIEEILPSDGEGAPESQQPDISDENTIEQCPICALILLDMSLVVRH</sequence>
<comment type="caution">
    <text evidence="1">The sequence shown here is derived from an EMBL/GenBank/DDBJ whole genome shotgun (WGS) entry which is preliminary data.</text>
</comment>
<evidence type="ECO:0000313" key="1">
    <source>
        <dbReference type="EMBL" id="KAI0091470.1"/>
    </source>
</evidence>
<dbReference type="Proteomes" id="UP001055072">
    <property type="component" value="Unassembled WGS sequence"/>
</dbReference>
<dbReference type="EMBL" id="MU274905">
    <property type="protein sequence ID" value="KAI0091470.1"/>
    <property type="molecule type" value="Genomic_DNA"/>
</dbReference>
<evidence type="ECO:0000313" key="2">
    <source>
        <dbReference type="Proteomes" id="UP001055072"/>
    </source>
</evidence>